<reference evidence="1 2" key="1">
    <citation type="journal article" date="2019" name="Nat. Microbiol.">
        <title>Mediterranean grassland soil C-N compound turnover is dependent on rainfall and depth, and is mediated by genomically divergent microorganisms.</title>
        <authorList>
            <person name="Diamond S."/>
            <person name="Andeer P.F."/>
            <person name="Li Z."/>
            <person name="Crits-Christoph A."/>
            <person name="Burstein D."/>
            <person name="Anantharaman K."/>
            <person name="Lane K.R."/>
            <person name="Thomas B.C."/>
            <person name="Pan C."/>
            <person name="Northen T.R."/>
            <person name="Banfield J.F."/>
        </authorList>
    </citation>
    <scope>NUCLEOTIDE SEQUENCE [LARGE SCALE GENOMIC DNA]</scope>
    <source>
        <strain evidence="1">WS_2</strain>
    </source>
</reference>
<name>A0A538T273_UNCEI</name>
<evidence type="ECO:0000313" key="1">
    <source>
        <dbReference type="EMBL" id="TMQ57723.1"/>
    </source>
</evidence>
<dbReference type="Pfam" id="PF06082">
    <property type="entry name" value="YjbH"/>
    <property type="match status" value="1"/>
</dbReference>
<sequence>MAGGLLWFDTQVDLTGFLAFPDSGVTYSTLGRWTGFAGVTIRPYSVPASLRVRAQRFLYGDQGLEVQVERSLGDVDLALYAQRIEGSNIGGVRLSLPLPPKERGVGAPMRAGLSDQFEIEYRSDVSLQGITISGAASRENLLRKLDTSSFRANREGYLGAAGTPGERPRRTHEAVSLTGMSGMINTPWCGVMPSGDIELGYNAISKEAAYDHRGQHRNDVYYWAVGFLPHAELGLRWTVIPGLKAFEGVAPGTTLTDADRMVSGRLEVIPPRPGRPGLALGIEDAVGTRRFHSEYAVAGLPAETCGGSVHFRGGVWGHRGSSVARDASRA</sequence>
<dbReference type="AlphaFoldDB" id="A0A538T273"/>
<dbReference type="InterPro" id="IPR010344">
    <property type="entry name" value="YbjH"/>
</dbReference>
<dbReference type="Proteomes" id="UP000317716">
    <property type="component" value="Unassembled WGS sequence"/>
</dbReference>
<gene>
    <name evidence="1" type="ORF">E6K72_03445</name>
</gene>
<organism evidence="1 2">
    <name type="scientific">Eiseniibacteriota bacterium</name>
    <dbReference type="NCBI Taxonomy" id="2212470"/>
    <lineage>
        <taxon>Bacteria</taxon>
        <taxon>Candidatus Eiseniibacteriota</taxon>
    </lineage>
</organism>
<protein>
    <submittedName>
        <fullName evidence="1">YjbH domain-containing protein</fullName>
    </submittedName>
</protein>
<comment type="caution">
    <text evidence="1">The sequence shown here is derived from an EMBL/GenBank/DDBJ whole genome shotgun (WGS) entry which is preliminary data.</text>
</comment>
<evidence type="ECO:0000313" key="2">
    <source>
        <dbReference type="Proteomes" id="UP000317716"/>
    </source>
</evidence>
<dbReference type="EMBL" id="VBOS01000110">
    <property type="protein sequence ID" value="TMQ57723.1"/>
    <property type="molecule type" value="Genomic_DNA"/>
</dbReference>
<accession>A0A538T273</accession>
<proteinExistence type="predicted"/>